<evidence type="ECO:0000256" key="3">
    <source>
        <dbReference type="ARBA" id="ARBA00018306"/>
    </source>
</evidence>
<name>A0A0V0RNL1_9BILA</name>
<dbReference type="InterPro" id="IPR019379">
    <property type="entry name" value="Gamma_Secretase_Asp_P_PEN2"/>
</dbReference>
<keyword evidence="4 8" id="KW-0812">Transmembrane</keyword>
<proteinExistence type="inferred from homology"/>
<dbReference type="PANTHER" id="PTHR16318">
    <property type="entry name" value="GAMMA-SECRETASE SUBUNIT PEN-2"/>
    <property type="match status" value="1"/>
</dbReference>
<dbReference type="PANTHER" id="PTHR16318:SF0">
    <property type="entry name" value="GAMMA-SECRETASE SUBUNIT PEN-2"/>
    <property type="match status" value="1"/>
</dbReference>
<evidence type="ECO:0000256" key="2">
    <source>
        <dbReference type="ARBA" id="ARBA00009607"/>
    </source>
</evidence>
<dbReference type="EMBL" id="JYDL01000117">
    <property type="protein sequence ID" value="KRX15991.1"/>
    <property type="molecule type" value="Genomic_DNA"/>
</dbReference>
<dbReference type="GO" id="GO:0070765">
    <property type="term" value="C:gamma-secretase complex"/>
    <property type="evidence" value="ECO:0007669"/>
    <property type="project" value="TreeGrafter"/>
</dbReference>
<gene>
    <name evidence="9" type="primary">pen-2</name>
    <name evidence="9" type="ORF">T07_461</name>
</gene>
<evidence type="ECO:0000256" key="7">
    <source>
        <dbReference type="ARBA" id="ARBA00023136"/>
    </source>
</evidence>
<comment type="similarity">
    <text evidence="2">Belongs to the PEN-2 family.</text>
</comment>
<feature type="transmembrane region" description="Helical" evidence="8">
    <location>
        <begin position="61"/>
        <end position="82"/>
    </location>
</feature>
<comment type="subcellular location">
    <subcellularLocation>
        <location evidence="1">Membrane</location>
        <topology evidence="1">Multi-pass membrane protein</topology>
    </subcellularLocation>
</comment>
<evidence type="ECO:0000256" key="6">
    <source>
        <dbReference type="ARBA" id="ARBA00022989"/>
    </source>
</evidence>
<keyword evidence="5" id="KW-0914">Notch signaling pathway</keyword>
<comment type="caution">
    <text evidence="9">The sequence shown here is derived from an EMBL/GenBank/DDBJ whole genome shotgun (WGS) entry which is preliminary data.</text>
</comment>
<evidence type="ECO:0000256" key="8">
    <source>
        <dbReference type="SAM" id="Phobius"/>
    </source>
</evidence>
<accession>A0A0V0RNL1</accession>
<protein>
    <recommendedName>
        <fullName evidence="3">Gamma-secretase subunit PEN-2</fullName>
    </recommendedName>
</protein>
<evidence type="ECO:0000313" key="10">
    <source>
        <dbReference type="Proteomes" id="UP000054630"/>
    </source>
</evidence>
<dbReference type="STRING" id="6336.A0A0V0RNL1"/>
<feature type="transmembrane region" description="Helical" evidence="8">
    <location>
        <begin position="20"/>
        <end position="40"/>
    </location>
</feature>
<evidence type="ECO:0000256" key="4">
    <source>
        <dbReference type="ARBA" id="ARBA00022692"/>
    </source>
</evidence>
<reference evidence="9 10" key="1">
    <citation type="submission" date="2015-01" db="EMBL/GenBank/DDBJ databases">
        <title>Evolution of Trichinella species and genotypes.</title>
        <authorList>
            <person name="Korhonen P.K."/>
            <person name="Edoardo P."/>
            <person name="Giuseppe L.R."/>
            <person name="Gasser R.B."/>
        </authorList>
    </citation>
    <scope>NUCLEOTIDE SEQUENCE [LARGE SCALE GENOMIC DNA]</scope>
    <source>
        <strain evidence="9">ISS37</strain>
    </source>
</reference>
<feature type="transmembrane region" description="Helical" evidence="8">
    <location>
        <begin position="94"/>
        <end position="111"/>
    </location>
</feature>
<keyword evidence="7 8" id="KW-0472">Membrane</keyword>
<dbReference type="OrthoDB" id="524898at2759"/>
<organism evidence="9 10">
    <name type="scientific">Trichinella nelsoni</name>
    <dbReference type="NCBI Taxonomy" id="6336"/>
    <lineage>
        <taxon>Eukaryota</taxon>
        <taxon>Metazoa</taxon>
        <taxon>Ecdysozoa</taxon>
        <taxon>Nematoda</taxon>
        <taxon>Enoplea</taxon>
        <taxon>Dorylaimia</taxon>
        <taxon>Trichinellida</taxon>
        <taxon>Trichinellidae</taxon>
        <taxon>Trichinella</taxon>
    </lineage>
</organism>
<feature type="non-terminal residue" evidence="9">
    <location>
        <position position="115"/>
    </location>
</feature>
<evidence type="ECO:0000256" key="1">
    <source>
        <dbReference type="ARBA" id="ARBA00004141"/>
    </source>
</evidence>
<evidence type="ECO:0000313" key="9">
    <source>
        <dbReference type="EMBL" id="KRX15991.1"/>
    </source>
</evidence>
<dbReference type="Proteomes" id="UP000054630">
    <property type="component" value="Unassembled WGS sequence"/>
</dbReference>
<dbReference type="AlphaFoldDB" id="A0A0V0RNL1"/>
<keyword evidence="10" id="KW-1185">Reference proteome</keyword>
<dbReference type="GO" id="GO:0007219">
    <property type="term" value="P:Notch signaling pathway"/>
    <property type="evidence" value="ECO:0007669"/>
    <property type="project" value="UniProtKB-KW"/>
</dbReference>
<evidence type="ECO:0000256" key="5">
    <source>
        <dbReference type="ARBA" id="ARBA00022976"/>
    </source>
</evidence>
<keyword evidence="6 8" id="KW-1133">Transmembrane helix</keyword>
<dbReference type="Pfam" id="PF10251">
    <property type="entry name" value="PEN-2"/>
    <property type="match status" value="1"/>
</dbReference>
<sequence length="115" mass="13985">MYSNEETENEEEKVKLCKDYFFIGCFCLPMIWLVNTVWFYRMAFSSRKFNGKRTMRKYVTLSFVGFLFWMAWLFAWIVYFYSQRLQCGIFCDQLMYLNPVGTLILIFFDKVNAKL</sequence>